<evidence type="ECO:0000313" key="2">
    <source>
        <dbReference type="EMBL" id="NWF44433.1"/>
    </source>
</evidence>
<evidence type="ECO:0000313" key="3">
    <source>
        <dbReference type="Proteomes" id="UP000545507"/>
    </source>
</evidence>
<sequence length="367" mass="39069">MNLKSILGLKTTPALSTEAQAIADRVSTAEGCQALADELNRQREALPVPSAGASLLRRKLDELSRVMKGHAIATDRPRAAAVLKRDMDSASKSIKAAEARLKSASEAASLASGALAERVALVNRLNLELVELHAAADKAVEIARSGFKDALAADDATDADEAAAFDTVKEAEHHRATCGESLASRIKGHDNECQRLEQASAEASAAARQAQDDVSLCRLQLARVEYDEAAQQMIDAAIKVRALRNADSSGQAFALSTIHPMDLTIASIDRVTWGDKLCGESGRVRDYVLVEMAKAMAPANLELLAASVAPVVPEPAAVLPDPFSFLPGSMEFHNALQEVERARVGADRYEANQRAEQHSPLRLGAPA</sequence>
<name>A0A7Y8GUL6_9BURK</name>
<organism evidence="2 3">
    <name type="scientific">Hydrogenophaga aromaticivorans</name>
    <dbReference type="NCBI Taxonomy" id="2610898"/>
    <lineage>
        <taxon>Bacteria</taxon>
        <taxon>Pseudomonadati</taxon>
        <taxon>Pseudomonadota</taxon>
        <taxon>Betaproteobacteria</taxon>
        <taxon>Burkholderiales</taxon>
        <taxon>Comamonadaceae</taxon>
        <taxon>Hydrogenophaga</taxon>
    </lineage>
</organism>
<keyword evidence="3" id="KW-1185">Reference proteome</keyword>
<reference evidence="2 3" key="1">
    <citation type="submission" date="2019-09" db="EMBL/GenBank/DDBJ databases">
        <title>Hydrogenophaga aromatica sp. nov., isolated from a para-xylene-degrading enrichment culture.</title>
        <authorList>
            <person name="Tancsics A."/>
            <person name="Banerjee S."/>
        </authorList>
    </citation>
    <scope>NUCLEOTIDE SEQUENCE [LARGE SCALE GENOMIC DNA]</scope>
    <source>
        <strain evidence="2 3">D2P1</strain>
    </source>
</reference>
<protein>
    <submittedName>
        <fullName evidence="2">Uncharacterized protein</fullName>
    </submittedName>
</protein>
<comment type="caution">
    <text evidence="2">The sequence shown here is derived from an EMBL/GenBank/DDBJ whole genome shotgun (WGS) entry which is preliminary data.</text>
</comment>
<gene>
    <name evidence="2" type="ORF">F3K02_04080</name>
</gene>
<proteinExistence type="predicted"/>
<dbReference type="RefSeq" id="WP_177133607.1">
    <property type="nucleotide sequence ID" value="NZ_VYGV01000005.1"/>
</dbReference>
<accession>A0A7Y8GUL6</accession>
<feature type="coiled-coil region" evidence="1">
    <location>
        <begin position="186"/>
        <end position="213"/>
    </location>
</feature>
<feature type="coiled-coil region" evidence="1">
    <location>
        <begin position="80"/>
        <end position="107"/>
    </location>
</feature>
<keyword evidence="1" id="KW-0175">Coiled coil</keyword>
<dbReference type="EMBL" id="VYGV01000005">
    <property type="protein sequence ID" value="NWF44433.1"/>
    <property type="molecule type" value="Genomic_DNA"/>
</dbReference>
<dbReference type="AlphaFoldDB" id="A0A7Y8GUL6"/>
<dbReference type="Proteomes" id="UP000545507">
    <property type="component" value="Unassembled WGS sequence"/>
</dbReference>
<evidence type="ECO:0000256" key="1">
    <source>
        <dbReference type="SAM" id="Coils"/>
    </source>
</evidence>